<sequence>MAGWTAPALLLLAASRLGMTQSGTTWSKCDPTKRVCPPVPALGTTISVDFANSDNSLGAYVSQVNGPLTFDGGGNGLVLLIMGEKDAPRAGISKYMFYGRVDVAMRTAPGPGIVTSFVLQADDLDEIDFEWVGAASNTTETQTNYFSKGCTSSYDRAQSHTGPRHSEGYHVYSIDWTPEKLDWLIDGVVIRTISAETASKTPCGGFPQSPMRITVGSWVAGNSGNPPGTVEWAGGLADFSGGPLQTYIKAINVTDDANGVKNATQYRHSSMDGRAQSVVVETAENATRTTGNDVGTEVPPSQGSTISSAPPGESSSGLSSGAIMGIIAGFVVAGAIIGGLVLMVFLQRRRKRQRRKSETADVLVKDGGAVGGVDMKQELDGNTLSEMDGAPPEPKELEVKEIKIELNSERDGTEIVSPLSPDLTGDTGGTVASLDEKKQLEEFYELPGDTPTMPRRSGDELERKD</sequence>
<feature type="region of interest" description="Disordered" evidence="1">
    <location>
        <begin position="410"/>
        <end position="465"/>
    </location>
</feature>
<feature type="compositionally biased region" description="Polar residues" evidence="1">
    <location>
        <begin position="284"/>
        <end position="303"/>
    </location>
</feature>
<reference evidence="5" key="1">
    <citation type="submission" date="2023-06" db="EMBL/GenBank/DDBJ databases">
        <title>Genome-scale phylogeny and comparative genomics of the fungal order Sordariales.</title>
        <authorList>
            <consortium name="Lawrence Berkeley National Laboratory"/>
            <person name="Hensen N."/>
            <person name="Bonometti L."/>
            <person name="Westerberg I."/>
            <person name="Brannstrom I.O."/>
            <person name="Guillou S."/>
            <person name="Cros-Aarteil S."/>
            <person name="Calhoun S."/>
            <person name="Haridas S."/>
            <person name="Kuo A."/>
            <person name="Mondo S."/>
            <person name="Pangilinan J."/>
            <person name="Riley R."/>
            <person name="Labutti K."/>
            <person name="Andreopoulos B."/>
            <person name="Lipzen A."/>
            <person name="Chen C."/>
            <person name="Yanf M."/>
            <person name="Daum C."/>
            <person name="Ng V."/>
            <person name="Clum A."/>
            <person name="Steindorff A."/>
            <person name="Ohm R."/>
            <person name="Martin F."/>
            <person name="Silar P."/>
            <person name="Natvig D."/>
            <person name="Lalanne C."/>
            <person name="Gautier V."/>
            <person name="Ament-Velasquez S.L."/>
            <person name="Kruys A."/>
            <person name="Hutchinson M.I."/>
            <person name="Powell A.J."/>
            <person name="Barry K."/>
            <person name="Miller A.N."/>
            <person name="Grigoriev I.V."/>
            <person name="Debuchy R."/>
            <person name="Gladieux P."/>
            <person name="Thoren M.H."/>
            <person name="Johannesson H."/>
        </authorList>
    </citation>
    <scope>NUCLEOTIDE SEQUENCE</scope>
    <source>
        <strain evidence="5">CBS 606.72</strain>
    </source>
</reference>
<dbReference type="SUPFAM" id="SSF49899">
    <property type="entry name" value="Concanavalin A-like lectins/glucanases"/>
    <property type="match status" value="1"/>
</dbReference>
<accession>A0AA39WM25</accession>
<feature type="compositionally biased region" description="Basic and acidic residues" evidence="1">
    <location>
        <begin position="456"/>
        <end position="465"/>
    </location>
</feature>
<dbReference type="GO" id="GO:0031505">
    <property type="term" value="P:fungal-type cell wall organization"/>
    <property type="evidence" value="ECO:0007669"/>
    <property type="project" value="TreeGrafter"/>
</dbReference>
<keyword evidence="2" id="KW-0812">Transmembrane</keyword>
<evidence type="ECO:0000259" key="4">
    <source>
        <dbReference type="PROSITE" id="PS51762"/>
    </source>
</evidence>
<dbReference type="PANTHER" id="PTHR10963:SF68">
    <property type="entry name" value="GLYCOSIDASE CRH1-RELATED"/>
    <property type="match status" value="1"/>
</dbReference>
<proteinExistence type="predicted"/>
<dbReference type="PANTHER" id="PTHR10963">
    <property type="entry name" value="GLYCOSYL HYDROLASE-RELATED"/>
    <property type="match status" value="1"/>
</dbReference>
<evidence type="ECO:0000256" key="1">
    <source>
        <dbReference type="SAM" id="MobiDB-lite"/>
    </source>
</evidence>
<dbReference type="InterPro" id="IPR013320">
    <property type="entry name" value="ConA-like_dom_sf"/>
</dbReference>
<feature type="domain" description="GH16" evidence="4">
    <location>
        <begin position="48"/>
        <end position="248"/>
    </location>
</feature>
<keyword evidence="2" id="KW-1133">Transmembrane helix</keyword>
<dbReference type="Pfam" id="PF00722">
    <property type="entry name" value="Glyco_hydro_16"/>
    <property type="match status" value="1"/>
</dbReference>
<dbReference type="InterPro" id="IPR000757">
    <property type="entry name" value="Beta-glucanase-like"/>
</dbReference>
<dbReference type="GO" id="GO:0016757">
    <property type="term" value="F:glycosyltransferase activity"/>
    <property type="evidence" value="ECO:0007669"/>
    <property type="project" value="TreeGrafter"/>
</dbReference>
<organism evidence="5 6">
    <name type="scientific">Immersiella caudata</name>
    <dbReference type="NCBI Taxonomy" id="314043"/>
    <lineage>
        <taxon>Eukaryota</taxon>
        <taxon>Fungi</taxon>
        <taxon>Dikarya</taxon>
        <taxon>Ascomycota</taxon>
        <taxon>Pezizomycotina</taxon>
        <taxon>Sordariomycetes</taxon>
        <taxon>Sordariomycetidae</taxon>
        <taxon>Sordariales</taxon>
        <taxon>Lasiosphaeriaceae</taxon>
        <taxon>Immersiella</taxon>
    </lineage>
</organism>
<dbReference type="GO" id="GO:0005975">
    <property type="term" value="P:carbohydrate metabolic process"/>
    <property type="evidence" value="ECO:0007669"/>
    <property type="project" value="InterPro"/>
</dbReference>
<name>A0AA39WM25_9PEZI</name>
<dbReference type="Gene3D" id="2.60.120.200">
    <property type="match status" value="1"/>
</dbReference>
<feature type="transmembrane region" description="Helical" evidence="2">
    <location>
        <begin position="322"/>
        <end position="346"/>
    </location>
</feature>
<keyword evidence="2" id="KW-0472">Membrane</keyword>
<feature type="signal peptide" evidence="3">
    <location>
        <begin position="1"/>
        <end position="22"/>
    </location>
</feature>
<keyword evidence="3" id="KW-0732">Signal</keyword>
<evidence type="ECO:0000313" key="6">
    <source>
        <dbReference type="Proteomes" id="UP001175000"/>
    </source>
</evidence>
<feature type="compositionally biased region" description="Low complexity" evidence="1">
    <location>
        <begin position="304"/>
        <end position="318"/>
    </location>
</feature>
<dbReference type="GO" id="GO:0004553">
    <property type="term" value="F:hydrolase activity, hydrolyzing O-glycosyl compounds"/>
    <property type="evidence" value="ECO:0007669"/>
    <property type="project" value="InterPro"/>
</dbReference>
<dbReference type="GO" id="GO:0009277">
    <property type="term" value="C:fungal-type cell wall"/>
    <property type="evidence" value="ECO:0007669"/>
    <property type="project" value="TreeGrafter"/>
</dbReference>
<evidence type="ECO:0000313" key="5">
    <source>
        <dbReference type="EMBL" id="KAK0617760.1"/>
    </source>
</evidence>
<keyword evidence="6" id="KW-1185">Reference proteome</keyword>
<dbReference type="PROSITE" id="PS51762">
    <property type="entry name" value="GH16_2"/>
    <property type="match status" value="1"/>
</dbReference>
<comment type="caution">
    <text evidence="5">The sequence shown here is derived from an EMBL/GenBank/DDBJ whole genome shotgun (WGS) entry which is preliminary data.</text>
</comment>
<dbReference type="EMBL" id="JAULSU010000005">
    <property type="protein sequence ID" value="KAK0617760.1"/>
    <property type="molecule type" value="Genomic_DNA"/>
</dbReference>
<dbReference type="AlphaFoldDB" id="A0AA39WM25"/>
<dbReference type="Proteomes" id="UP001175000">
    <property type="component" value="Unassembled WGS sequence"/>
</dbReference>
<evidence type="ECO:0000256" key="2">
    <source>
        <dbReference type="SAM" id="Phobius"/>
    </source>
</evidence>
<evidence type="ECO:0000256" key="3">
    <source>
        <dbReference type="SAM" id="SignalP"/>
    </source>
</evidence>
<feature type="chain" id="PRO_5041309402" evidence="3">
    <location>
        <begin position="23"/>
        <end position="465"/>
    </location>
</feature>
<feature type="region of interest" description="Disordered" evidence="1">
    <location>
        <begin position="284"/>
        <end position="318"/>
    </location>
</feature>
<dbReference type="InterPro" id="IPR050546">
    <property type="entry name" value="Glycosyl_Hydrlase_16"/>
</dbReference>
<protein>
    <submittedName>
        <fullName evidence="5">Concanavalin A-like lectin/glucanase domain-containing protein</fullName>
    </submittedName>
</protein>
<gene>
    <name evidence="5" type="ORF">B0T14DRAFT_484752</name>
</gene>